<evidence type="ECO:0000256" key="3">
    <source>
        <dbReference type="ARBA" id="ARBA00022722"/>
    </source>
</evidence>
<dbReference type="InterPro" id="IPR036397">
    <property type="entry name" value="RNaseH_sf"/>
</dbReference>
<keyword evidence="11 13" id="KW-0234">DNA repair</keyword>
<evidence type="ECO:0000256" key="7">
    <source>
        <dbReference type="ARBA" id="ARBA00022801"/>
    </source>
</evidence>
<dbReference type="GO" id="GO:0005737">
    <property type="term" value="C:cytoplasm"/>
    <property type="evidence" value="ECO:0007669"/>
    <property type="project" value="UniProtKB-SubCell"/>
</dbReference>
<dbReference type="EC" id="3.1.21.10" evidence="13 14"/>
<feature type="active site" evidence="13">
    <location>
        <position position="7"/>
    </location>
</feature>
<feature type="active site" evidence="13">
    <location>
        <position position="146"/>
    </location>
</feature>
<evidence type="ECO:0000256" key="14">
    <source>
        <dbReference type="NCBIfam" id="TIGR00228"/>
    </source>
</evidence>
<dbReference type="InterPro" id="IPR002176">
    <property type="entry name" value="X-over_junc_endoDNase_RuvC"/>
</dbReference>
<comment type="cofactor">
    <cofactor evidence="13">
        <name>Mg(2+)</name>
        <dbReference type="ChEBI" id="CHEBI:18420"/>
    </cofactor>
    <text evidence="13">Binds 2 Mg(2+) ion per subunit.</text>
</comment>
<evidence type="ECO:0000256" key="9">
    <source>
        <dbReference type="ARBA" id="ARBA00023125"/>
    </source>
</evidence>
<dbReference type="CDD" id="cd16962">
    <property type="entry name" value="RuvC"/>
    <property type="match status" value="1"/>
</dbReference>
<accession>A0A2G9YXI5</accession>
<dbReference type="NCBIfam" id="TIGR00228">
    <property type="entry name" value="ruvC"/>
    <property type="match status" value="1"/>
</dbReference>
<dbReference type="PRINTS" id="PR00696">
    <property type="entry name" value="RSOLVASERUVC"/>
</dbReference>
<keyword evidence="10 13" id="KW-0233">DNA recombination</keyword>
<keyword evidence="3 13" id="KW-0540">Nuclease</keyword>
<comment type="subcellular location">
    <subcellularLocation>
        <location evidence="13">Cytoplasm</location>
    </subcellularLocation>
</comment>
<feature type="binding site" evidence="13">
    <location>
        <position position="146"/>
    </location>
    <ligand>
        <name>Mg(2+)</name>
        <dbReference type="ChEBI" id="CHEBI:18420"/>
        <label>1</label>
    </ligand>
</feature>
<feature type="binding site" evidence="13">
    <location>
        <position position="73"/>
    </location>
    <ligand>
        <name>Mg(2+)</name>
        <dbReference type="ChEBI" id="CHEBI:18420"/>
        <label>2</label>
    </ligand>
</feature>
<dbReference type="GO" id="GO:0003677">
    <property type="term" value="F:DNA binding"/>
    <property type="evidence" value="ECO:0007669"/>
    <property type="project" value="UniProtKB-KW"/>
</dbReference>
<evidence type="ECO:0000256" key="5">
    <source>
        <dbReference type="ARBA" id="ARBA00022759"/>
    </source>
</evidence>
<keyword evidence="2 13" id="KW-0963">Cytoplasm</keyword>
<dbReference type="EMBL" id="PCRP01000010">
    <property type="protein sequence ID" value="PIP23937.1"/>
    <property type="molecule type" value="Genomic_DNA"/>
</dbReference>
<comment type="subunit">
    <text evidence="13">Homodimer which binds Holliday junction (HJ) DNA. The HJ becomes 2-fold symmetrical on binding to RuvC with unstacked arms; it has a different conformation from HJ DNA in complex with RuvA. In the full resolvosome a probable DNA-RuvA(4)-RuvB(12)-RuvC(2) complex forms which resolves the HJ.</text>
</comment>
<evidence type="ECO:0000256" key="8">
    <source>
        <dbReference type="ARBA" id="ARBA00022842"/>
    </source>
</evidence>
<dbReference type="GO" id="GO:0006310">
    <property type="term" value="P:DNA recombination"/>
    <property type="evidence" value="ECO:0007669"/>
    <property type="project" value="UniProtKB-UniRule"/>
</dbReference>
<keyword evidence="6 13" id="KW-0227">DNA damage</keyword>
<dbReference type="FunFam" id="3.30.420.10:FF:000002">
    <property type="entry name" value="Crossover junction endodeoxyribonuclease RuvC"/>
    <property type="match status" value="1"/>
</dbReference>
<dbReference type="PANTHER" id="PTHR30194">
    <property type="entry name" value="CROSSOVER JUNCTION ENDODEOXYRIBONUCLEASE RUVC"/>
    <property type="match status" value="1"/>
</dbReference>
<keyword evidence="5 13" id="KW-0255">Endonuclease</keyword>
<dbReference type="GO" id="GO:0008821">
    <property type="term" value="F:crossover junction DNA endonuclease activity"/>
    <property type="evidence" value="ECO:0007669"/>
    <property type="project" value="UniProtKB-UniRule"/>
</dbReference>
<dbReference type="GO" id="GO:0000287">
    <property type="term" value="F:magnesium ion binding"/>
    <property type="evidence" value="ECO:0007669"/>
    <property type="project" value="UniProtKB-UniRule"/>
</dbReference>
<evidence type="ECO:0000256" key="10">
    <source>
        <dbReference type="ARBA" id="ARBA00023172"/>
    </source>
</evidence>
<evidence type="ECO:0000256" key="12">
    <source>
        <dbReference type="ARBA" id="ARBA00029354"/>
    </source>
</evidence>
<evidence type="ECO:0000313" key="15">
    <source>
        <dbReference type="EMBL" id="PIP23937.1"/>
    </source>
</evidence>
<gene>
    <name evidence="13" type="primary">ruvC</name>
    <name evidence="15" type="ORF">COX36_00625</name>
</gene>
<evidence type="ECO:0000256" key="13">
    <source>
        <dbReference type="HAMAP-Rule" id="MF_00034"/>
    </source>
</evidence>
<feature type="binding site" evidence="13">
    <location>
        <position position="7"/>
    </location>
    <ligand>
        <name>Mg(2+)</name>
        <dbReference type="ChEBI" id="CHEBI:18420"/>
        <label>1</label>
    </ligand>
</feature>
<dbReference type="AlphaFoldDB" id="A0A2G9YXI5"/>
<comment type="function">
    <text evidence="13">The RuvA-RuvB-RuvC complex processes Holliday junction (HJ) DNA during genetic recombination and DNA repair. Endonuclease that resolves HJ intermediates. Cleaves cruciform DNA by making single-stranded nicks across the HJ at symmetrical positions within the homologous arms, yielding a 5'-phosphate and a 3'-hydroxyl group; requires a central core of homology in the junction. The consensus cleavage sequence is 5'-(A/T)TT(C/G)-3'. Cleavage occurs on the 3'-side of the TT dinucleotide at the point of strand exchange. HJ branch migration catalyzed by RuvA-RuvB allows RuvC to scan DNA until it finds its consensus sequence, where it cleaves and resolves the cruciform DNA.</text>
</comment>
<dbReference type="PANTHER" id="PTHR30194:SF3">
    <property type="entry name" value="CROSSOVER JUNCTION ENDODEOXYRIBONUCLEASE RUVC"/>
    <property type="match status" value="1"/>
</dbReference>
<sequence>MIILGIDPGTATTGYGFIKILSSKNKGVKTIKCVDYGLIKTSPNSSMPERLKKLNNELNSLIKKYRPEILAVERVYFFKNLKTALPVSQAKGVILLTAAKKNIPVYEFTPMEIKKNIVNYGWAEKRVVQKKIKNLLGLKNNSITDDAADALATAICCARLLKN</sequence>
<evidence type="ECO:0000256" key="6">
    <source>
        <dbReference type="ARBA" id="ARBA00022763"/>
    </source>
</evidence>
<evidence type="ECO:0000256" key="4">
    <source>
        <dbReference type="ARBA" id="ARBA00022723"/>
    </source>
</evidence>
<dbReference type="Gene3D" id="3.30.420.10">
    <property type="entry name" value="Ribonuclease H-like superfamily/Ribonuclease H"/>
    <property type="match status" value="1"/>
</dbReference>
<dbReference type="Pfam" id="PF02075">
    <property type="entry name" value="RuvC"/>
    <property type="match status" value="1"/>
</dbReference>
<dbReference type="InterPro" id="IPR012337">
    <property type="entry name" value="RNaseH-like_sf"/>
</dbReference>
<keyword evidence="8 13" id="KW-0460">Magnesium</keyword>
<dbReference type="GO" id="GO:0048476">
    <property type="term" value="C:Holliday junction resolvase complex"/>
    <property type="evidence" value="ECO:0007669"/>
    <property type="project" value="UniProtKB-UniRule"/>
</dbReference>
<keyword evidence="4 13" id="KW-0479">Metal-binding</keyword>
<comment type="similarity">
    <text evidence="1 13">Belongs to the RuvC family.</text>
</comment>
<reference evidence="15 16" key="1">
    <citation type="submission" date="2017-09" db="EMBL/GenBank/DDBJ databases">
        <title>Depth-based differentiation of microbial function through sediment-hosted aquifers and enrichment of novel symbionts in the deep terrestrial subsurface.</title>
        <authorList>
            <person name="Probst A.J."/>
            <person name="Ladd B."/>
            <person name="Jarett J.K."/>
            <person name="Geller-Mcgrath D.E."/>
            <person name="Sieber C.M."/>
            <person name="Emerson J.B."/>
            <person name="Anantharaman K."/>
            <person name="Thomas B.C."/>
            <person name="Malmstrom R."/>
            <person name="Stieglmeier M."/>
            <person name="Klingl A."/>
            <person name="Woyke T."/>
            <person name="Ryan C.M."/>
            <person name="Banfield J.F."/>
        </authorList>
    </citation>
    <scope>NUCLEOTIDE SEQUENCE [LARGE SCALE GENOMIC DNA]</scope>
    <source>
        <strain evidence="15">CG23_combo_of_CG06-09_8_20_14_all_38_19</strain>
    </source>
</reference>
<organism evidence="15 16">
    <name type="scientific">Candidatus Nealsonbacteria bacterium CG23_combo_of_CG06-09_8_20_14_all_38_19</name>
    <dbReference type="NCBI Taxonomy" id="1974721"/>
    <lineage>
        <taxon>Bacteria</taxon>
        <taxon>Candidatus Nealsoniibacteriota</taxon>
    </lineage>
</organism>
<name>A0A2G9YXI5_9BACT</name>
<proteinExistence type="inferred from homology"/>
<evidence type="ECO:0000256" key="1">
    <source>
        <dbReference type="ARBA" id="ARBA00009518"/>
    </source>
</evidence>
<dbReference type="NCBIfam" id="NF000711">
    <property type="entry name" value="PRK00039.2-1"/>
    <property type="match status" value="1"/>
</dbReference>
<dbReference type="SUPFAM" id="SSF53098">
    <property type="entry name" value="Ribonuclease H-like"/>
    <property type="match status" value="1"/>
</dbReference>
<evidence type="ECO:0000313" key="16">
    <source>
        <dbReference type="Proteomes" id="UP000230273"/>
    </source>
</evidence>
<protein>
    <recommendedName>
        <fullName evidence="13 14">Crossover junction endodeoxyribonuclease RuvC</fullName>
        <ecNumber evidence="13 14">3.1.21.10</ecNumber>
    </recommendedName>
    <alternativeName>
        <fullName evidence="13">Holliday junction nuclease RuvC</fullName>
    </alternativeName>
    <alternativeName>
        <fullName evidence="13">Holliday junction resolvase RuvC</fullName>
    </alternativeName>
</protein>
<dbReference type="GO" id="GO:0006281">
    <property type="term" value="P:DNA repair"/>
    <property type="evidence" value="ECO:0007669"/>
    <property type="project" value="UniProtKB-UniRule"/>
</dbReference>
<comment type="catalytic activity">
    <reaction evidence="12 13">
        <text>Endonucleolytic cleavage at a junction such as a reciprocal single-stranded crossover between two homologous DNA duplexes (Holliday junction).</text>
        <dbReference type="EC" id="3.1.21.10"/>
    </reaction>
</comment>
<keyword evidence="7 13" id="KW-0378">Hydrolase</keyword>
<keyword evidence="9 13" id="KW-0238">DNA-binding</keyword>
<comment type="caution">
    <text evidence="15">The sequence shown here is derived from an EMBL/GenBank/DDBJ whole genome shotgun (WGS) entry which is preliminary data.</text>
</comment>
<evidence type="ECO:0000256" key="2">
    <source>
        <dbReference type="ARBA" id="ARBA00022490"/>
    </source>
</evidence>
<feature type="active site" evidence="13">
    <location>
        <position position="73"/>
    </location>
</feature>
<dbReference type="Proteomes" id="UP000230273">
    <property type="component" value="Unassembled WGS sequence"/>
</dbReference>
<dbReference type="HAMAP" id="MF_00034">
    <property type="entry name" value="RuvC"/>
    <property type="match status" value="1"/>
</dbReference>
<evidence type="ECO:0000256" key="11">
    <source>
        <dbReference type="ARBA" id="ARBA00023204"/>
    </source>
</evidence>